<sequence>MHECTARRTPSFDSNKISANDDKSPINLSASRRDNETLKLANFAALFFLLINHCINGWKNGQFYSLFLSINRCEIGSVDKKTDGRQLKD</sequence>
<dbReference type="EMBL" id="JYDJ01000068">
    <property type="protein sequence ID" value="KRX45843.1"/>
    <property type="molecule type" value="Genomic_DNA"/>
</dbReference>
<name>A0A0V0U534_9BILA</name>
<evidence type="ECO:0000256" key="1">
    <source>
        <dbReference type="SAM" id="MobiDB-lite"/>
    </source>
</evidence>
<organism evidence="2 3">
    <name type="scientific">Trichinella murrelli</name>
    <dbReference type="NCBI Taxonomy" id="144512"/>
    <lineage>
        <taxon>Eukaryota</taxon>
        <taxon>Metazoa</taxon>
        <taxon>Ecdysozoa</taxon>
        <taxon>Nematoda</taxon>
        <taxon>Enoplea</taxon>
        <taxon>Dorylaimia</taxon>
        <taxon>Trichinellida</taxon>
        <taxon>Trichinellidae</taxon>
        <taxon>Trichinella</taxon>
    </lineage>
</organism>
<proteinExistence type="predicted"/>
<evidence type="ECO:0000313" key="2">
    <source>
        <dbReference type="EMBL" id="KRX45843.1"/>
    </source>
</evidence>
<keyword evidence="3" id="KW-1185">Reference proteome</keyword>
<comment type="caution">
    <text evidence="2">The sequence shown here is derived from an EMBL/GenBank/DDBJ whole genome shotgun (WGS) entry which is preliminary data.</text>
</comment>
<dbReference type="Proteomes" id="UP000055048">
    <property type="component" value="Unassembled WGS sequence"/>
</dbReference>
<accession>A0A0V0U534</accession>
<evidence type="ECO:0000313" key="3">
    <source>
        <dbReference type="Proteomes" id="UP000055048"/>
    </source>
</evidence>
<reference evidence="2 3" key="1">
    <citation type="submission" date="2015-01" db="EMBL/GenBank/DDBJ databases">
        <title>Evolution of Trichinella species and genotypes.</title>
        <authorList>
            <person name="Korhonen P.K."/>
            <person name="Edoardo P."/>
            <person name="Giuseppe L.R."/>
            <person name="Gasser R.B."/>
        </authorList>
    </citation>
    <scope>NUCLEOTIDE SEQUENCE [LARGE SCALE GENOMIC DNA]</scope>
    <source>
        <strain evidence="2">ISS417</strain>
    </source>
</reference>
<gene>
    <name evidence="2" type="ORF">T05_6556</name>
</gene>
<protein>
    <submittedName>
        <fullName evidence="2">Uncharacterized protein</fullName>
    </submittedName>
</protein>
<feature type="region of interest" description="Disordered" evidence="1">
    <location>
        <begin position="1"/>
        <end position="28"/>
    </location>
</feature>
<dbReference type="AlphaFoldDB" id="A0A0V0U534"/>